<organism evidence="1 2">
    <name type="scientific">Niallia circulans</name>
    <name type="common">Bacillus circulans</name>
    <dbReference type="NCBI Taxonomy" id="1397"/>
    <lineage>
        <taxon>Bacteria</taxon>
        <taxon>Bacillati</taxon>
        <taxon>Bacillota</taxon>
        <taxon>Bacilli</taxon>
        <taxon>Bacillales</taxon>
        <taxon>Bacillaceae</taxon>
        <taxon>Niallia</taxon>
    </lineage>
</organism>
<sequence>MKKIAVGYFMVNLNESNWQVISDMYKALYEYCNNKNYSLHAVYHDISEELTEYQLLNAAYRPTFKDFKRRVSEDRRIDHVLLPVLSESYYDDGYDDLLEVPHFGKISMFYVNSPEIPEEAYEFDGIPF</sequence>
<proteinExistence type="predicted"/>
<dbReference type="AlphaFoldDB" id="A0A0J1HPC3"/>
<keyword evidence="2" id="KW-1185">Reference proteome</keyword>
<reference evidence="1 2" key="1">
    <citation type="submission" date="2015-05" db="EMBL/GenBank/DDBJ databases">
        <title>Whole genome sequence and identification of bacterial endophytes from Costus igneus.</title>
        <authorList>
            <person name="Lee Y.P."/>
            <person name="Gan H.M."/>
            <person name="Eng W."/>
            <person name="Wheatley M.S."/>
            <person name="Caraballo A."/>
            <person name="Polter S."/>
            <person name="Savka M.A."/>
            <person name="Hudson A.O."/>
        </authorList>
    </citation>
    <scope>NUCLEOTIDE SEQUENCE [LARGE SCALE GENOMIC DNA]</scope>
    <source>
        <strain evidence="1 2">RIT379</strain>
    </source>
</reference>
<name>A0A0J1HPC3_NIACI</name>
<dbReference type="EMBL" id="LDPH01000058">
    <property type="protein sequence ID" value="KLV15528.1"/>
    <property type="molecule type" value="Genomic_DNA"/>
</dbReference>
<dbReference type="PATRIC" id="fig|1397.4.peg.4678"/>
<protein>
    <submittedName>
        <fullName evidence="1">Uncharacterized protein</fullName>
    </submittedName>
</protein>
<evidence type="ECO:0000313" key="1">
    <source>
        <dbReference type="EMBL" id="KLV15528.1"/>
    </source>
</evidence>
<evidence type="ECO:0000313" key="2">
    <source>
        <dbReference type="Proteomes" id="UP000036045"/>
    </source>
</evidence>
<comment type="caution">
    <text evidence="1">The sequence shown here is derived from an EMBL/GenBank/DDBJ whole genome shotgun (WGS) entry which is preliminary data.</text>
</comment>
<dbReference type="Proteomes" id="UP000036045">
    <property type="component" value="Unassembled WGS sequence"/>
</dbReference>
<dbReference type="OrthoDB" id="2890437at2"/>
<dbReference type="RefSeq" id="WP_031536981.1">
    <property type="nucleotide sequence ID" value="NZ_JADYUA010000057.1"/>
</dbReference>
<gene>
    <name evidence="1" type="ORF">ABW02_25640</name>
</gene>
<accession>A0A0J1HPC3</accession>